<accession>A0ABQ7C2W3</accession>
<keyword evidence="2" id="KW-1185">Reference proteome</keyword>
<evidence type="ECO:0000313" key="1">
    <source>
        <dbReference type="EMBL" id="KAF3546030.1"/>
    </source>
</evidence>
<organism evidence="1 2">
    <name type="scientific">Brassica cretica</name>
    <name type="common">Mustard</name>
    <dbReference type="NCBI Taxonomy" id="69181"/>
    <lineage>
        <taxon>Eukaryota</taxon>
        <taxon>Viridiplantae</taxon>
        <taxon>Streptophyta</taxon>
        <taxon>Embryophyta</taxon>
        <taxon>Tracheophyta</taxon>
        <taxon>Spermatophyta</taxon>
        <taxon>Magnoliopsida</taxon>
        <taxon>eudicotyledons</taxon>
        <taxon>Gunneridae</taxon>
        <taxon>Pentapetalae</taxon>
        <taxon>rosids</taxon>
        <taxon>malvids</taxon>
        <taxon>Brassicales</taxon>
        <taxon>Brassicaceae</taxon>
        <taxon>Brassiceae</taxon>
        <taxon>Brassica</taxon>
    </lineage>
</organism>
<name>A0ABQ7C2W3_BRACR</name>
<reference evidence="1 2" key="1">
    <citation type="journal article" date="2020" name="BMC Genomics">
        <title>Intraspecific diversification of the crop wild relative Brassica cretica Lam. using demographic model selection.</title>
        <authorList>
            <person name="Kioukis A."/>
            <person name="Michalopoulou V.A."/>
            <person name="Briers L."/>
            <person name="Pirintsos S."/>
            <person name="Studholme D.J."/>
            <person name="Pavlidis P."/>
            <person name="Sarris P.F."/>
        </authorList>
    </citation>
    <scope>NUCLEOTIDE SEQUENCE [LARGE SCALE GENOMIC DNA]</scope>
    <source>
        <strain evidence="2">cv. PFS-1207/04</strain>
    </source>
</reference>
<comment type="caution">
    <text evidence="1">The sequence shown here is derived from an EMBL/GenBank/DDBJ whole genome shotgun (WGS) entry which is preliminary data.</text>
</comment>
<sequence length="102" mass="11749">MAQRYRMWLRKSKLLTRNMKGEKAEAHTSLRIYNEVGSDITRPWLYENYLGSTGTPVVNVTKATISAKCFEQVPPQQKDAFAQRHVGSIILSPWLIRITKNL</sequence>
<dbReference type="Proteomes" id="UP000266723">
    <property type="component" value="Unassembled WGS sequence"/>
</dbReference>
<dbReference type="EMBL" id="QGKV02000832">
    <property type="protein sequence ID" value="KAF3546030.1"/>
    <property type="molecule type" value="Genomic_DNA"/>
</dbReference>
<protein>
    <submittedName>
        <fullName evidence="1">Uncharacterized protein</fullName>
    </submittedName>
</protein>
<gene>
    <name evidence="1" type="ORF">DY000_02006254</name>
</gene>
<evidence type="ECO:0000313" key="2">
    <source>
        <dbReference type="Proteomes" id="UP000266723"/>
    </source>
</evidence>
<proteinExistence type="predicted"/>